<keyword evidence="1" id="KW-0472">Membrane</keyword>
<feature type="transmembrane region" description="Helical" evidence="1">
    <location>
        <begin position="83"/>
        <end position="102"/>
    </location>
</feature>
<evidence type="ECO:0000313" key="3">
    <source>
        <dbReference type="Proteomes" id="UP000284361"/>
    </source>
</evidence>
<feature type="transmembrane region" description="Helical" evidence="1">
    <location>
        <begin position="6"/>
        <end position="27"/>
    </location>
</feature>
<reference evidence="2 3" key="1">
    <citation type="submission" date="2018-08" db="EMBL/GenBank/DDBJ databases">
        <title>A genome reference for cultivated species of the human gut microbiota.</title>
        <authorList>
            <person name="Zou Y."/>
            <person name="Xue W."/>
            <person name="Luo G."/>
        </authorList>
    </citation>
    <scope>NUCLEOTIDE SEQUENCE [LARGE SCALE GENOMIC DNA]</scope>
    <source>
        <strain evidence="2 3">AM31-10</strain>
    </source>
</reference>
<feature type="transmembrane region" description="Helical" evidence="1">
    <location>
        <begin position="114"/>
        <end position="137"/>
    </location>
</feature>
<evidence type="ECO:0000313" key="2">
    <source>
        <dbReference type="EMBL" id="RHD55846.1"/>
    </source>
</evidence>
<organism evidence="2 3">
    <name type="scientific">Phocaeicola plebeius</name>
    <dbReference type="NCBI Taxonomy" id="310297"/>
    <lineage>
        <taxon>Bacteria</taxon>
        <taxon>Pseudomonadati</taxon>
        <taxon>Bacteroidota</taxon>
        <taxon>Bacteroidia</taxon>
        <taxon>Bacteroidales</taxon>
        <taxon>Bacteroidaceae</taxon>
        <taxon>Phocaeicola</taxon>
    </lineage>
</organism>
<dbReference type="AlphaFoldDB" id="A0A414FX20"/>
<name>A0A414FX20_9BACT</name>
<evidence type="ECO:0000256" key="1">
    <source>
        <dbReference type="SAM" id="Phobius"/>
    </source>
</evidence>
<dbReference type="EMBL" id="QSJG01000008">
    <property type="protein sequence ID" value="RHD55846.1"/>
    <property type="molecule type" value="Genomic_DNA"/>
</dbReference>
<dbReference type="Proteomes" id="UP000284361">
    <property type="component" value="Unassembled WGS sequence"/>
</dbReference>
<gene>
    <name evidence="2" type="ORF">DW789_05940</name>
</gene>
<comment type="caution">
    <text evidence="2">The sequence shown here is derived from an EMBL/GenBank/DDBJ whole genome shotgun (WGS) entry which is preliminary data.</text>
</comment>
<proteinExistence type="predicted"/>
<sequence length="171" mass="19872">MAIFWLFLLLAIVLSLANWGIILFSIVDTVIIHSAKAILVYKIWAALAISAVILSHAFFYQIMYDPTISSRILSWVNQHSTVLSVWLSLGYINTYLVDLFYIKEKYTQYELLQYRINVTSSTIAMFPILNIVIYHSIIEKMRKNAQLLSTKELIILYLKGQLMTYLIRVKQ</sequence>
<keyword evidence="1" id="KW-1133">Transmembrane helix</keyword>
<accession>A0A414FX20</accession>
<protein>
    <submittedName>
        <fullName evidence="2">Uncharacterized protein</fullName>
    </submittedName>
</protein>
<keyword evidence="1" id="KW-0812">Transmembrane</keyword>
<feature type="transmembrane region" description="Helical" evidence="1">
    <location>
        <begin position="39"/>
        <end position="63"/>
    </location>
</feature>